<keyword evidence="2" id="KW-1185">Reference proteome</keyword>
<evidence type="ECO:0000313" key="1">
    <source>
        <dbReference type="EMBL" id="KIJ57492.1"/>
    </source>
</evidence>
<gene>
    <name evidence="1" type="ORF">HYDPIDRAFT_120573</name>
</gene>
<proteinExistence type="predicted"/>
<dbReference type="OrthoDB" id="3203937at2759"/>
<dbReference type="EMBL" id="KN840340">
    <property type="protein sequence ID" value="KIJ57492.1"/>
    <property type="molecule type" value="Genomic_DNA"/>
</dbReference>
<dbReference type="Proteomes" id="UP000053820">
    <property type="component" value="Unassembled WGS sequence"/>
</dbReference>
<evidence type="ECO:0000313" key="2">
    <source>
        <dbReference type="Proteomes" id="UP000053820"/>
    </source>
</evidence>
<dbReference type="AlphaFoldDB" id="A0A0C2KJD8"/>
<sequence>MPGRRRHISDDVKRMVVRMNEQDELPSRAQIRDYTGVAESTQRRILALHNQTGEVSKKPV</sequence>
<name>A0A0C2KJD8_9AGAM</name>
<organism evidence="1 2">
    <name type="scientific">Hydnomerulius pinastri MD-312</name>
    <dbReference type="NCBI Taxonomy" id="994086"/>
    <lineage>
        <taxon>Eukaryota</taxon>
        <taxon>Fungi</taxon>
        <taxon>Dikarya</taxon>
        <taxon>Basidiomycota</taxon>
        <taxon>Agaricomycotina</taxon>
        <taxon>Agaricomycetes</taxon>
        <taxon>Agaricomycetidae</taxon>
        <taxon>Boletales</taxon>
        <taxon>Boletales incertae sedis</taxon>
        <taxon>Leucogyrophana</taxon>
    </lineage>
</organism>
<reference evidence="1 2" key="1">
    <citation type="submission" date="2014-04" db="EMBL/GenBank/DDBJ databases">
        <title>Evolutionary Origins and Diversification of the Mycorrhizal Mutualists.</title>
        <authorList>
            <consortium name="DOE Joint Genome Institute"/>
            <consortium name="Mycorrhizal Genomics Consortium"/>
            <person name="Kohler A."/>
            <person name="Kuo A."/>
            <person name="Nagy L.G."/>
            <person name="Floudas D."/>
            <person name="Copeland A."/>
            <person name="Barry K.W."/>
            <person name="Cichocki N."/>
            <person name="Veneault-Fourrey C."/>
            <person name="LaButti K."/>
            <person name="Lindquist E.A."/>
            <person name="Lipzen A."/>
            <person name="Lundell T."/>
            <person name="Morin E."/>
            <person name="Murat C."/>
            <person name="Riley R."/>
            <person name="Ohm R."/>
            <person name="Sun H."/>
            <person name="Tunlid A."/>
            <person name="Henrissat B."/>
            <person name="Grigoriev I.V."/>
            <person name="Hibbett D.S."/>
            <person name="Martin F."/>
        </authorList>
    </citation>
    <scope>NUCLEOTIDE SEQUENCE [LARGE SCALE GENOMIC DNA]</scope>
    <source>
        <strain evidence="1 2">MD-312</strain>
    </source>
</reference>
<accession>A0A0C2KJD8</accession>
<protein>
    <submittedName>
        <fullName evidence="1">Uncharacterized protein</fullName>
    </submittedName>
</protein>
<dbReference type="HOGENOM" id="CLU_056788_9_4_1"/>